<protein>
    <submittedName>
        <fullName evidence="1">Uncharacterized protein</fullName>
    </submittedName>
</protein>
<evidence type="ECO:0000313" key="1">
    <source>
        <dbReference type="EMBL" id="SHG24737.1"/>
    </source>
</evidence>
<evidence type="ECO:0000313" key="2">
    <source>
        <dbReference type="Proteomes" id="UP000189796"/>
    </source>
</evidence>
<organism evidence="1 2">
    <name type="scientific">Bradyrhizobium erythrophlei</name>
    <dbReference type="NCBI Taxonomy" id="1437360"/>
    <lineage>
        <taxon>Bacteria</taxon>
        <taxon>Pseudomonadati</taxon>
        <taxon>Pseudomonadota</taxon>
        <taxon>Alphaproteobacteria</taxon>
        <taxon>Hyphomicrobiales</taxon>
        <taxon>Nitrobacteraceae</taxon>
        <taxon>Bradyrhizobium</taxon>
    </lineage>
</organism>
<dbReference type="OrthoDB" id="7593068at2"/>
<dbReference type="RefSeq" id="WP_079600144.1">
    <property type="nucleotide sequence ID" value="NZ_LT670817.1"/>
</dbReference>
<accession>A0A1M5I930</accession>
<reference evidence="1 2" key="1">
    <citation type="submission" date="2016-11" db="EMBL/GenBank/DDBJ databases">
        <authorList>
            <person name="Jaros S."/>
            <person name="Januszkiewicz K."/>
            <person name="Wedrychowicz H."/>
        </authorList>
    </citation>
    <scope>NUCLEOTIDE SEQUENCE [LARGE SCALE GENOMIC DNA]</scope>
    <source>
        <strain evidence="1 2">GAS138</strain>
    </source>
</reference>
<gene>
    <name evidence="1" type="ORF">SAMN05443248_0865</name>
</gene>
<dbReference type="AlphaFoldDB" id="A0A1M5I930"/>
<name>A0A1M5I930_9BRAD</name>
<dbReference type="EMBL" id="LT670817">
    <property type="protein sequence ID" value="SHG24737.1"/>
    <property type="molecule type" value="Genomic_DNA"/>
</dbReference>
<sequence>MKTELVVAIIAGVVALGSAGGTIWSSVTNTRHSDANTKAIEELKIANDRTKAAAQREKEISIFREPLARSAYDLQSRLYNILEQNLIQVFLVGGNDRERSYVTNNTAFLIGQYLCWTELVRRKLQFIDLGESSKTKELLDLQDNIYGLWGTDAQPPLLRIFAGEQRAIGEALISTNGETSECMGYGAFLTTFTKGKNPLIDAIKADILSLETASGQANERLTNLQHALIDLLAMLDPNFLRFPEKKRSKVQSRT</sequence>
<dbReference type="Proteomes" id="UP000189796">
    <property type="component" value="Chromosome I"/>
</dbReference>
<proteinExistence type="predicted"/>